<evidence type="ECO:0000256" key="1">
    <source>
        <dbReference type="ARBA" id="ARBA00010641"/>
    </source>
</evidence>
<dbReference type="InterPro" id="IPR013324">
    <property type="entry name" value="RNA_pol_sigma_r3/r4-like"/>
</dbReference>
<evidence type="ECO:0000313" key="7">
    <source>
        <dbReference type="EMBL" id="QEC79253.1"/>
    </source>
</evidence>
<dbReference type="Gene3D" id="1.10.10.10">
    <property type="entry name" value="Winged helix-like DNA-binding domain superfamily/Winged helix DNA-binding domain"/>
    <property type="match status" value="1"/>
</dbReference>
<sequence>MTVNDIVLCERLMGGDVDAYKQIYDKYHSQLYYYALRFLKMPELAEDVIHDVFLKLWEIREQLKPEFGIVGYLYKITRNQVFKLIKKIAVETELRAKVISIIEEQAIESEADLQWNEYAGLLGSAVEQLPPQCKKVFNLCRQEGKTYDEAAQILGISKHTVKEHMMAAMKSIKKYFRQNADIVFSLLIIELMKK</sequence>
<keyword evidence="2" id="KW-0805">Transcription regulation</keyword>
<dbReference type="InterPro" id="IPR036388">
    <property type="entry name" value="WH-like_DNA-bd_sf"/>
</dbReference>
<evidence type="ECO:0000313" key="8">
    <source>
        <dbReference type="Proteomes" id="UP000321362"/>
    </source>
</evidence>
<dbReference type="Pfam" id="PF08281">
    <property type="entry name" value="Sigma70_r4_2"/>
    <property type="match status" value="1"/>
</dbReference>
<name>A0A5B8W620_9SPHI</name>
<dbReference type="InterPro" id="IPR014327">
    <property type="entry name" value="RNA_pol_sigma70_bacteroid"/>
</dbReference>
<dbReference type="PANTHER" id="PTHR43133:SF46">
    <property type="entry name" value="RNA POLYMERASE SIGMA-70 FACTOR ECF SUBFAMILY"/>
    <property type="match status" value="1"/>
</dbReference>
<keyword evidence="4" id="KW-0804">Transcription</keyword>
<feature type="domain" description="RNA polymerase sigma factor 70 region 4 type 2" evidence="6">
    <location>
        <begin position="122"/>
        <end position="171"/>
    </location>
</feature>
<evidence type="ECO:0000256" key="3">
    <source>
        <dbReference type="ARBA" id="ARBA00023082"/>
    </source>
</evidence>
<gene>
    <name evidence="7" type="ORF">FSB76_26115</name>
</gene>
<dbReference type="Proteomes" id="UP000321362">
    <property type="component" value="Chromosome"/>
</dbReference>
<evidence type="ECO:0000256" key="4">
    <source>
        <dbReference type="ARBA" id="ARBA00023163"/>
    </source>
</evidence>
<reference evidence="7 8" key="1">
    <citation type="journal article" date="2013" name="J. Microbiol.">
        <title>Mucilaginibacter ginsenosidivorax sp. nov., with ginsenoside converting activity isolated from sediment.</title>
        <authorList>
            <person name="Kim J.K."/>
            <person name="Choi T.E."/>
            <person name="Liu Q.M."/>
            <person name="Park H.Y."/>
            <person name="Yi T.H."/>
            <person name="Yoon M.H."/>
            <person name="Kim S.C."/>
            <person name="Im W.T."/>
        </authorList>
    </citation>
    <scope>NUCLEOTIDE SEQUENCE [LARGE SCALE GENOMIC DNA]</scope>
    <source>
        <strain evidence="7 8">KHI28</strain>
    </source>
</reference>
<protein>
    <submittedName>
        <fullName evidence="7">RNA polymerase sigma-70 factor</fullName>
    </submittedName>
</protein>
<dbReference type="Gene3D" id="1.10.1740.10">
    <property type="match status" value="1"/>
</dbReference>
<dbReference type="Pfam" id="PF04542">
    <property type="entry name" value="Sigma70_r2"/>
    <property type="match status" value="1"/>
</dbReference>
<organism evidence="7 8">
    <name type="scientific">Mucilaginibacter ginsenosidivorax</name>
    <dbReference type="NCBI Taxonomy" id="862126"/>
    <lineage>
        <taxon>Bacteria</taxon>
        <taxon>Pseudomonadati</taxon>
        <taxon>Bacteroidota</taxon>
        <taxon>Sphingobacteriia</taxon>
        <taxon>Sphingobacteriales</taxon>
        <taxon>Sphingobacteriaceae</taxon>
        <taxon>Mucilaginibacter</taxon>
    </lineage>
</organism>
<dbReference type="RefSeq" id="WP_147058662.1">
    <property type="nucleotide sequence ID" value="NZ_CP042437.1"/>
</dbReference>
<dbReference type="InterPro" id="IPR007627">
    <property type="entry name" value="RNA_pol_sigma70_r2"/>
</dbReference>
<dbReference type="NCBIfam" id="TIGR02985">
    <property type="entry name" value="Sig70_bacteroi1"/>
    <property type="match status" value="1"/>
</dbReference>
<dbReference type="InterPro" id="IPR013249">
    <property type="entry name" value="RNA_pol_sigma70_r4_t2"/>
</dbReference>
<comment type="similarity">
    <text evidence="1">Belongs to the sigma-70 factor family. ECF subfamily.</text>
</comment>
<evidence type="ECO:0000259" key="5">
    <source>
        <dbReference type="Pfam" id="PF04542"/>
    </source>
</evidence>
<dbReference type="NCBIfam" id="TIGR02937">
    <property type="entry name" value="sigma70-ECF"/>
    <property type="match status" value="1"/>
</dbReference>
<dbReference type="KEGG" id="mgk:FSB76_26115"/>
<accession>A0A5B8W620</accession>
<dbReference type="InterPro" id="IPR013325">
    <property type="entry name" value="RNA_pol_sigma_r2"/>
</dbReference>
<dbReference type="SUPFAM" id="SSF88659">
    <property type="entry name" value="Sigma3 and sigma4 domains of RNA polymerase sigma factors"/>
    <property type="match status" value="1"/>
</dbReference>
<dbReference type="AlphaFoldDB" id="A0A5B8W620"/>
<keyword evidence="3" id="KW-0731">Sigma factor</keyword>
<dbReference type="InterPro" id="IPR039425">
    <property type="entry name" value="RNA_pol_sigma-70-like"/>
</dbReference>
<dbReference type="InterPro" id="IPR014284">
    <property type="entry name" value="RNA_pol_sigma-70_dom"/>
</dbReference>
<evidence type="ECO:0000259" key="6">
    <source>
        <dbReference type="Pfam" id="PF08281"/>
    </source>
</evidence>
<feature type="domain" description="RNA polymerase sigma-70 region 2" evidence="5">
    <location>
        <begin position="23"/>
        <end position="87"/>
    </location>
</feature>
<dbReference type="EMBL" id="CP042437">
    <property type="protein sequence ID" value="QEC79253.1"/>
    <property type="molecule type" value="Genomic_DNA"/>
</dbReference>
<dbReference type="OrthoDB" id="799938at2"/>
<keyword evidence="8" id="KW-1185">Reference proteome</keyword>
<dbReference type="PANTHER" id="PTHR43133">
    <property type="entry name" value="RNA POLYMERASE ECF-TYPE SIGMA FACTO"/>
    <property type="match status" value="1"/>
</dbReference>
<dbReference type="SUPFAM" id="SSF88946">
    <property type="entry name" value="Sigma2 domain of RNA polymerase sigma factors"/>
    <property type="match status" value="1"/>
</dbReference>
<dbReference type="GO" id="GO:0006352">
    <property type="term" value="P:DNA-templated transcription initiation"/>
    <property type="evidence" value="ECO:0007669"/>
    <property type="project" value="InterPro"/>
</dbReference>
<dbReference type="GO" id="GO:0016987">
    <property type="term" value="F:sigma factor activity"/>
    <property type="evidence" value="ECO:0007669"/>
    <property type="project" value="UniProtKB-KW"/>
</dbReference>
<proteinExistence type="inferred from homology"/>
<evidence type="ECO:0000256" key="2">
    <source>
        <dbReference type="ARBA" id="ARBA00023015"/>
    </source>
</evidence>
<dbReference type="GO" id="GO:0003677">
    <property type="term" value="F:DNA binding"/>
    <property type="evidence" value="ECO:0007669"/>
    <property type="project" value="InterPro"/>
</dbReference>